<evidence type="ECO:0000256" key="1">
    <source>
        <dbReference type="SAM" id="MobiDB-lite"/>
    </source>
</evidence>
<feature type="region of interest" description="Disordered" evidence="1">
    <location>
        <begin position="384"/>
        <end position="411"/>
    </location>
</feature>
<proteinExistence type="predicted"/>
<dbReference type="EMBL" id="CGIH01000038">
    <property type="protein sequence ID" value="CFX91570.1"/>
    <property type="molecule type" value="Genomic_DNA"/>
</dbReference>
<dbReference type="AlphaFoldDB" id="A0A0E4GEJ6"/>
<protein>
    <submittedName>
        <fullName evidence="2">HipA-like, C-terminal</fullName>
    </submittedName>
</protein>
<dbReference type="Gene3D" id="1.10.1070.20">
    <property type="match status" value="1"/>
</dbReference>
<dbReference type="STRING" id="690567.2190"/>
<evidence type="ECO:0000313" key="2">
    <source>
        <dbReference type="EMBL" id="CFX91570.1"/>
    </source>
</evidence>
<dbReference type="RefSeq" id="WP_076982642.1">
    <property type="nucleotide sequence ID" value="NZ_CGIH01000038.1"/>
</dbReference>
<dbReference type="Proteomes" id="UP000045545">
    <property type="component" value="Unassembled WGS sequence"/>
</dbReference>
<name>A0A0E4GEJ6_9FIRM</name>
<evidence type="ECO:0000313" key="3">
    <source>
        <dbReference type="Proteomes" id="UP000045545"/>
    </source>
</evidence>
<gene>
    <name evidence="2" type="ORF">2190</name>
</gene>
<reference evidence="2 3" key="1">
    <citation type="submission" date="2015-03" db="EMBL/GenBank/DDBJ databases">
        <authorList>
            <person name="Murphy D."/>
        </authorList>
    </citation>
    <scope>NUCLEOTIDE SEQUENCE [LARGE SCALE GENOMIC DNA]</scope>
    <source>
        <strain evidence="2 3">OL-4</strain>
    </source>
</reference>
<organism evidence="2 3">
    <name type="scientific">Syntrophomonas zehnderi OL-4</name>
    <dbReference type="NCBI Taxonomy" id="690567"/>
    <lineage>
        <taxon>Bacteria</taxon>
        <taxon>Bacillati</taxon>
        <taxon>Bacillota</taxon>
        <taxon>Clostridia</taxon>
        <taxon>Eubacteriales</taxon>
        <taxon>Syntrophomonadaceae</taxon>
        <taxon>Syntrophomonas</taxon>
    </lineage>
</organism>
<sequence length="411" mass="46548">MIYTLMNKYTPVVELNIDEDTGAILKVVQVIHPEYLPVGIAMIRGIPDRKSLNDWWRGRSIPASRSGIREALDILKVSYTEQLLTKCYGLSLSDQYWINPKAHPFKWEDINFFHNPFSDDVGNALFGQATPGSELDLLSPCNTSDGWLRKKWKIIDGERCLIKSGSNPFQQEPLNEVIATSLHRRLNRGAYVPYRLIWEEQIPYSICGNIITPETELVSAYHIYRSQKKRNHHSVYEHFLLCCEHLGIPGMQEFLNYLLAFDFLIANTDRHFGNFGAIRNVDTLAWVGPAPIYDSGTSLWHDQVTGAIHPGGDVPAHPFRPTHAQQIALAGSLDWIDFSALRDIDEEFRVLLSASPYIDEARTDALCQGLKGRVRQLEQLALQQRQHAVTGPSQDEPGAEPDSPDFEIKLS</sequence>
<keyword evidence="3" id="KW-1185">Reference proteome</keyword>
<accession>A0A0E4GEJ6</accession>